<dbReference type="InterPro" id="IPR018267">
    <property type="entry name" value="Ribosomal_eL37_CS"/>
</dbReference>
<protein>
    <recommendedName>
        <fullName evidence="10">Ribosomal protein L37</fullName>
    </recommendedName>
</protein>
<evidence type="ECO:0000256" key="4">
    <source>
        <dbReference type="ARBA" id="ARBA00022730"/>
    </source>
</evidence>
<gene>
    <name evidence="11" type="ORF">Ccrd_015682</name>
</gene>
<keyword evidence="2" id="KW-0150">Chloroplast</keyword>
<dbReference type="PANTHER" id="PTHR10768:SF0">
    <property type="entry name" value="RIBOSOMAL PROTEIN L37"/>
    <property type="match status" value="1"/>
</dbReference>
<dbReference type="SUPFAM" id="SSF57829">
    <property type="entry name" value="Zn-binding ribosomal proteins"/>
    <property type="match status" value="1"/>
</dbReference>
<evidence type="ECO:0000256" key="8">
    <source>
        <dbReference type="ARBA" id="ARBA00022980"/>
    </source>
</evidence>
<keyword evidence="8 10" id="KW-0689">Ribosomal protein</keyword>
<keyword evidence="3 10" id="KW-0479">Metal-binding</keyword>
<evidence type="ECO:0000313" key="11">
    <source>
        <dbReference type="EMBL" id="KVI05990.1"/>
    </source>
</evidence>
<sequence>MGKGTGSFGKRRNKTHTLCVRCGRRSFHLQKSRCSACAYPAARVRK</sequence>
<evidence type="ECO:0000256" key="7">
    <source>
        <dbReference type="ARBA" id="ARBA00022884"/>
    </source>
</evidence>
<proteinExistence type="inferred from homology"/>
<evidence type="ECO:0000313" key="12">
    <source>
        <dbReference type="Proteomes" id="UP000243975"/>
    </source>
</evidence>
<dbReference type="InterPro" id="IPR011332">
    <property type="entry name" value="Ribosomal_zn-bd"/>
</dbReference>
<dbReference type="GO" id="GO:0003735">
    <property type="term" value="F:structural constituent of ribosome"/>
    <property type="evidence" value="ECO:0007669"/>
    <property type="project" value="InterPro"/>
</dbReference>
<name>A0A103YBE3_CYNCS</name>
<dbReference type="OMA" id="YCAVRRN"/>
<dbReference type="Gramene" id="KVI05990">
    <property type="protein sequence ID" value="KVI05990"/>
    <property type="gene ID" value="Ccrd_015682"/>
</dbReference>
<reference evidence="11 12" key="1">
    <citation type="journal article" date="2016" name="Sci. Rep.">
        <title>The genome sequence of the outbreeding globe artichoke constructed de novo incorporating a phase-aware low-pass sequencing strategy of F1 progeny.</title>
        <authorList>
            <person name="Scaglione D."/>
            <person name="Reyes-Chin-Wo S."/>
            <person name="Acquadro A."/>
            <person name="Froenicke L."/>
            <person name="Portis E."/>
            <person name="Beitel C."/>
            <person name="Tirone M."/>
            <person name="Mauro R."/>
            <person name="Lo Monaco A."/>
            <person name="Mauromicale G."/>
            <person name="Faccioli P."/>
            <person name="Cattivelli L."/>
            <person name="Rieseberg L."/>
            <person name="Michelmore R."/>
            <person name="Lanteri S."/>
        </authorList>
    </citation>
    <scope>NUCLEOTIDE SEQUENCE [LARGE SCALE GENOMIC DNA]</scope>
    <source>
        <strain evidence="11">2C</strain>
    </source>
</reference>
<keyword evidence="7 10" id="KW-0694">RNA-binding</keyword>
<evidence type="ECO:0000256" key="6">
    <source>
        <dbReference type="ARBA" id="ARBA00022833"/>
    </source>
</evidence>
<comment type="caution">
    <text evidence="11">The sequence shown here is derived from an EMBL/GenBank/DDBJ whole genome shotgun (WGS) entry which is preliminary data.</text>
</comment>
<organism evidence="11 12">
    <name type="scientific">Cynara cardunculus var. scolymus</name>
    <name type="common">Globe artichoke</name>
    <name type="synonym">Cynara scolymus</name>
    <dbReference type="NCBI Taxonomy" id="59895"/>
    <lineage>
        <taxon>Eukaryota</taxon>
        <taxon>Viridiplantae</taxon>
        <taxon>Streptophyta</taxon>
        <taxon>Embryophyta</taxon>
        <taxon>Tracheophyta</taxon>
        <taxon>Spermatophyta</taxon>
        <taxon>Magnoliopsida</taxon>
        <taxon>eudicotyledons</taxon>
        <taxon>Gunneridae</taxon>
        <taxon>Pentapetalae</taxon>
        <taxon>asterids</taxon>
        <taxon>campanulids</taxon>
        <taxon>Asterales</taxon>
        <taxon>Asteraceae</taxon>
        <taxon>Carduoideae</taxon>
        <taxon>Cardueae</taxon>
        <taxon>Carduinae</taxon>
        <taxon>Cynara</taxon>
    </lineage>
</organism>
<keyword evidence="4 10" id="KW-0699">rRNA-binding</keyword>
<keyword evidence="5" id="KW-0863">Zinc-finger</keyword>
<keyword evidence="9 10" id="KW-0687">Ribonucleoprotein</keyword>
<dbReference type="GO" id="GO:0008270">
    <property type="term" value="F:zinc ion binding"/>
    <property type="evidence" value="ECO:0007669"/>
    <property type="project" value="UniProtKB-KW"/>
</dbReference>
<dbReference type="EMBL" id="LEKV01001856">
    <property type="protein sequence ID" value="KVI05990.1"/>
    <property type="molecule type" value="Genomic_DNA"/>
</dbReference>
<dbReference type="GO" id="GO:0019843">
    <property type="term" value="F:rRNA binding"/>
    <property type="evidence" value="ECO:0007669"/>
    <property type="project" value="UniProtKB-KW"/>
</dbReference>
<dbReference type="InterPro" id="IPR011331">
    <property type="entry name" value="Ribosomal_eL37/eL43"/>
</dbReference>
<evidence type="ECO:0000256" key="3">
    <source>
        <dbReference type="ARBA" id="ARBA00022723"/>
    </source>
</evidence>
<keyword evidence="12" id="KW-1185">Reference proteome</keyword>
<evidence type="ECO:0000256" key="5">
    <source>
        <dbReference type="ARBA" id="ARBA00022771"/>
    </source>
</evidence>
<dbReference type="Proteomes" id="UP000243975">
    <property type="component" value="Unassembled WGS sequence"/>
</dbReference>
<dbReference type="Pfam" id="PF01907">
    <property type="entry name" value="Ribosomal_L37e"/>
    <property type="match status" value="1"/>
</dbReference>
<dbReference type="STRING" id="59895.A0A103YBE3"/>
<accession>A0A103YBE3</accession>
<comment type="function">
    <text evidence="10">Component of the large ribosomal subunit. The ribosome is a large ribonucleoprotein complex responsible for the synthesis of proteins in the cell.</text>
</comment>
<evidence type="ECO:0000256" key="1">
    <source>
        <dbReference type="ARBA" id="ARBA00009805"/>
    </source>
</evidence>
<evidence type="ECO:0000256" key="2">
    <source>
        <dbReference type="ARBA" id="ARBA00022528"/>
    </source>
</evidence>
<dbReference type="GO" id="GO:0006412">
    <property type="term" value="P:translation"/>
    <property type="evidence" value="ECO:0007669"/>
    <property type="project" value="InterPro"/>
</dbReference>
<dbReference type="PROSITE" id="PS01077">
    <property type="entry name" value="RIBOSOMAL_L37E"/>
    <property type="match status" value="1"/>
</dbReference>
<dbReference type="InterPro" id="IPR001569">
    <property type="entry name" value="Ribosomal_eL37"/>
</dbReference>
<comment type="similarity">
    <text evidence="1 10">Belongs to the eukaryotic ribosomal protein eL37 family.</text>
</comment>
<evidence type="ECO:0000256" key="9">
    <source>
        <dbReference type="ARBA" id="ARBA00023274"/>
    </source>
</evidence>
<dbReference type="PANTHER" id="PTHR10768">
    <property type="entry name" value="60S RIBOSOMAL PROTEIN L37"/>
    <property type="match status" value="1"/>
</dbReference>
<keyword evidence="2" id="KW-0934">Plastid</keyword>
<evidence type="ECO:0000256" key="10">
    <source>
        <dbReference type="RuleBase" id="RU000576"/>
    </source>
</evidence>
<dbReference type="AlphaFoldDB" id="A0A103YBE3"/>
<keyword evidence="6 10" id="KW-0862">Zinc</keyword>
<dbReference type="GO" id="GO:0022625">
    <property type="term" value="C:cytosolic large ribosomal subunit"/>
    <property type="evidence" value="ECO:0007669"/>
    <property type="project" value="TreeGrafter"/>
</dbReference>
<dbReference type="Gene3D" id="2.20.25.30">
    <property type="match status" value="1"/>
</dbReference>